<name>A0A9N8E4G1_9STRA</name>
<dbReference type="Pfam" id="PF00856">
    <property type="entry name" value="SET"/>
    <property type="match status" value="1"/>
</dbReference>
<keyword evidence="3" id="KW-1185">Reference proteome</keyword>
<evidence type="ECO:0000313" key="2">
    <source>
        <dbReference type="EMBL" id="CAB9513729.1"/>
    </source>
</evidence>
<evidence type="ECO:0000313" key="3">
    <source>
        <dbReference type="Proteomes" id="UP001153069"/>
    </source>
</evidence>
<proteinExistence type="predicted"/>
<dbReference type="InterPro" id="IPR001214">
    <property type="entry name" value="SET_dom"/>
</dbReference>
<dbReference type="Gene3D" id="2.170.270.10">
    <property type="entry name" value="SET domain"/>
    <property type="match status" value="1"/>
</dbReference>
<dbReference type="PROSITE" id="PS50280">
    <property type="entry name" value="SET"/>
    <property type="match status" value="1"/>
</dbReference>
<evidence type="ECO:0000259" key="1">
    <source>
        <dbReference type="PROSITE" id="PS50280"/>
    </source>
</evidence>
<dbReference type="Proteomes" id="UP001153069">
    <property type="component" value="Unassembled WGS sequence"/>
</dbReference>
<dbReference type="InterPro" id="IPR046341">
    <property type="entry name" value="SET_dom_sf"/>
</dbReference>
<dbReference type="SUPFAM" id="SSF82199">
    <property type="entry name" value="SET domain"/>
    <property type="match status" value="1"/>
</dbReference>
<gene>
    <name evidence="2" type="ORF">SEMRO_609_G174930.1</name>
</gene>
<dbReference type="AlphaFoldDB" id="A0A9N8E4G1"/>
<comment type="caution">
    <text evidence="2">The sequence shown here is derived from an EMBL/GenBank/DDBJ whole genome shotgun (WGS) entry which is preliminary data.</text>
</comment>
<accession>A0A9N8E4G1</accession>
<organism evidence="2 3">
    <name type="scientific">Seminavis robusta</name>
    <dbReference type="NCBI Taxonomy" id="568900"/>
    <lineage>
        <taxon>Eukaryota</taxon>
        <taxon>Sar</taxon>
        <taxon>Stramenopiles</taxon>
        <taxon>Ochrophyta</taxon>
        <taxon>Bacillariophyta</taxon>
        <taxon>Bacillariophyceae</taxon>
        <taxon>Bacillariophycidae</taxon>
        <taxon>Naviculales</taxon>
        <taxon>Naviculaceae</taxon>
        <taxon>Seminavis</taxon>
    </lineage>
</organism>
<feature type="domain" description="SET" evidence="1">
    <location>
        <begin position="244"/>
        <end position="407"/>
    </location>
</feature>
<dbReference type="EMBL" id="CAICTM010000608">
    <property type="protein sequence ID" value="CAB9513729.1"/>
    <property type="molecule type" value="Genomic_DNA"/>
</dbReference>
<protein>
    <submittedName>
        <fullName evidence="2">Guanylate cyclase</fullName>
    </submittedName>
</protein>
<sequence length="575" mass="65011">MATSTIPNSGLGVFTTAALEEGDVIGLGDVMNPWIDLPWHQILLMEDHPFKNHVWQGYDTSFSVELSAYQDVLWMGSGLEATINCHLALVNTYSATIYNNNNNPQHHRSRDPGAGSFSPFVAGATVVANPVPEGGELFKMYSSQWFRTRQDEFGVEIPLPEDYVQADTLIQKFGKLFPQAHHTLQTIHKDLWDVMTSMPYPITKALPKRHKDIPLVIQHGIWEAYLMDAKRPPEELERTGRCLENIRHGPSMLPQAGRGAFATRHLAAGTVITGSPLVYVENRHIFHMYQEIYDALMNEQQPQSHDIIESTLQHPETVRTLQIAINYCWNHPSSPMLLCPYGAGVNFVNHNQTMANVKVRWAPHGEVGHDASLLKGPLSDVHNPTLAFDFVALRDIDVGEELFLDYGKEWEMAWQEHVQAFGPPKSTGGGVDPYQSAWQWNQENENSDTAIRTDYEQKANPYPINLQLRCHQDLRNDWEVTNAVGELRNYSWTMYDKGTPCQVLDRYSIHQTEQPVYTVGVDRHGPSCVQVENVPRSALRFFDVPYSTDLHLPGAFRHAIGIPDELFPLAWKAAT</sequence>
<reference evidence="2" key="1">
    <citation type="submission" date="2020-06" db="EMBL/GenBank/DDBJ databases">
        <authorList>
            <consortium name="Plant Systems Biology data submission"/>
        </authorList>
    </citation>
    <scope>NUCLEOTIDE SEQUENCE</scope>
    <source>
        <strain evidence="2">D6</strain>
    </source>
</reference>
<dbReference type="OrthoDB" id="40564at2759"/>